<dbReference type="SMART" id="SM00220">
    <property type="entry name" value="S_TKc"/>
    <property type="match status" value="1"/>
</dbReference>
<feature type="binding site" evidence="4">
    <location>
        <position position="39"/>
    </location>
    <ligand>
        <name>ATP</name>
        <dbReference type="ChEBI" id="CHEBI:30616"/>
    </ligand>
</feature>
<keyword evidence="1 5" id="KW-0808">Transferase</keyword>
<dbReference type="Pfam" id="PF07714">
    <property type="entry name" value="PK_Tyr_Ser-Thr"/>
    <property type="match status" value="1"/>
</dbReference>
<comment type="caution">
    <text evidence="7">The sequence shown here is derived from an EMBL/GenBank/DDBJ whole genome shotgun (WGS) entry which is preliminary data.</text>
</comment>
<dbReference type="Gene3D" id="1.10.510.10">
    <property type="entry name" value="Transferase(Phosphotransferase) domain 1"/>
    <property type="match status" value="1"/>
</dbReference>
<dbReference type="EMBL" id="CAJVPI010000561">
    <property type="protein sequence ID" value="CAG8550198.1"/>
    <property type="molecule type" value="Genomic_DNA"/>
</dbReference>
<evidence type="ECO:0000256" key="5">
    <source>
        <dbReference type="RuleBase" id="RU000304"/>
    </source>
</evidence>
<gene>
    <name evidence="7" type="ORF">PBRASI_LOCUS5046</name>
</gene>
<dbReference type="InterPro" id="IPR006597">
    <property type="entry name" value="Sel1-like"/>
</dbReference>
<evidence type="ECO:0000256" key="3">
    <source>
        <dbReference type="ARBA" id="ARBA00022840"/>
    </source>
</evidence>
<keyword evidence="1 5" id="KW-0723">Serine/threonine-protein kinase</keyword>
<reference evidence="7" key="1">
    <citation type="submission" date="2021-06" db="EMBL/GenBank/DDBJ databases">
        <authorList>
            <person name="Kallberg Y."/>
            <person name="Tangrot J."/>
            <person name="Rosling A."/>
        </authorList>
    </citation>
    <scope>NUCLEOTIDE SEQUENCE</scope>
    <source>
        <strain evidence="7">BR232B</strain>
    </source>
</reference>
<dbReference type="PROSITE" id="PS00107">
    <property type="entry name" value="PROTEIN_KINASE_ATP"/>
    <property type="match status" value="1"/>
</dbReference>
<dbReference type="InterPro" id="IPR011009">
    <property type="entry name" value="Kinase-like_dom_sf"/>
</dbReference>
<dbReference type="Pfam" id="PF08238">
    <property type="entry name" value="Sel1"/>
    <property type="match status" value="2"/>
</dbReference>
<dbReference type="InterPro" id="IPR051681">
    <property type="entry name" value="Ser/Thr_Kinases-Pseudokinases"/>
</dbReference>
<feature type="domain" description="Protein kinase" evidence="6">
    <location>
        <begin position="11"/>
        <end position="278"/>
    </location>
</feature>
<evidence type="ECO:0000256" key="2">
    <source>
        <dbReference type="ARBA" id="ARBA00022741"/>
    </source>
</evidence>
<dbReference type="InterPro" id="IPR008271">
    <property type="entry name" value="Ser/Thr_kinase_AS"/>
</dbReference>
<keyword evidence="1 5" id="KW-0418">Kinase</keyword>
<evidence type="ECO:0000313" key="8">
    <source>
        <dbReference type="Proteomes" id="UP000789739"/>
    </source>
</evidence>
<sequence length="467" mass="52455">MKRMLLKRELVSMGEVIGEGAMGEVYSGTYQNVKVAIKKSKHTADFGLVLKELTAHCQLDHQYVLKFIGVIKTAPSYSLVLEYAEQGDLKSYLKTHTVPLSVKSKICHDIALGLTYCHEQNIVHFDLKTENILLTDNLTPKISDFGVSSSKMELGLRGNKAGGTIAWVAPERVVKNETMRNLFKEFPKLSDIYSFGLIMWSVALNGKCPYANETAEAIRKEKSRKDHASRLLEQLPREIHTTYKEQIENLLEYEPRDRGNLWITRLGLEELGSGRSTLVNLQASEKNSTTKVTSNDIEVKRSVLAENKSKASPEKSIVQSTNTTAPEEWSSDKLITLVEGNYINGFIKSKAAINVCLKKYEVNPGDIFAEFQYLARKSSRHKFIVGWFHEIGLGTERDNTKAFECYKEAAEKGNTHAAYKLGLCYYNDGNWDAARGWLSKASSAGHLKAKEKIHDYFKLLPTSVIVG</sequence>
<dbReference type="PROSITE" id="PS00108">
    <property type="entry name" value="PROTEIN_KINASE_ST"/>
    <property type="match status" value="1"/>
</dbReference>
<dbReference type="InterPro" id="IPR011990">
    <property type="entry name" value="TPR-like_helical_dom_sf"/>
</dbReference>
<dbReference type="Proteomes" id="UP000789739">
    <property type="component" value="Unassembled WGS sequence"/>
</dbReference>
<dbReference type="InterPro" id="IPR001245">
    <property type="entry name" value="Ser-Thr/Tyr_kinase_cat_dom"/>
</dbReference>
<dbReference type="OrthoDB" id="2386054at2759"/>
<keyword evidence="3 4" id="KW-0067">ATP-binding</keyword>
<dbReference type="AlphaFoldDB" id="A0A9N9B1U3"/>
<dbReference type="Gene3D" id="1.25.40.10">
    <property type="entry name" value="Tetratricopeptide repeat domain"/>
    <property type="match status" value="1"/>
</dbReference>
<evidence type="ECO:0000313" key="7">
    <source>
        <dbReference type="EMBL" id="CAG8550198.1"/>
    </source>
</evidence>
<accession>A0A9N9B1U3</accession>
<dbReference type="SMART" id="SM00671">
    <property type="entry name" value="SEL1"/>
    <property type="match status" value="2"/>
</dbReference>
<evidence type="ECO:0000256" key="4">
    <source>
        <dbReference type="PROSITE-ProRule" id="PRU10141"/>
    </source>
</evidence>
<evidence type="ECO:0000256" key="1">
    <source>
        <dbReference type="ARBA" id="ARBA00022527"/>
    </source>
</evidence>
<keyword evidence="8" id="KW-1185">Reference proteome</keyword>
<protein>
    <submittedName>
        <fullName evidence="7">11213_t:CDS:1</fullName>
    </submittedName>
</protein>
<dbReference type="InterPro" id="IPR017441">
    <property type="entry name" value="Protein_kinase_ATP_BS"/>
</dbReference>
<dbReference type="PANTHER" id="PTHR44329">
    <property type="entry name" value="SERINE/THREONINE-PROTEIN KINASE TNNI3K-RELATED"/>
    <property type="match status" value="1"/>
</dbReference>
<name>A0A9N9B1U3_9GLOM</name>
<dbReference type="PROSITE" id="PS50011">
    <property type="entry name" value="PROTEIN_KINASE_DOM"/>
    <property type="match status" value="1"/>
</dbReference>
<dbReference type="GO" id="GO:0004674">
    <property type="term" value="F:protein serine/threonine kinase activity"/>
    <property type="evidence" value="ECO:0007669"/>
    <property type="project" value="UniProtKB-KW"/>
</dbReference>
<dbReference type="SUPFAM" id="SSF56112">
    <property type="entry name" value="Protein kinase-like (PK-like)"/>
    <property type="match status" value="1"/>
</dbReference>
<proteinExistence type="inferred from homology"/>
<comment type="similarity">
    <text evidence="5">Belongs to the protein kinase superfamily.</text>
</comment>
<evidence type="ECO:0000259" key="6">
    <source>
        <dbReference type="PROSITE" id="PS50011"/>
    </source>
</evidence>
<dbReference type="InterPro" id="IPR000719">
    <property type="entry name" value="Prot_kinase_dom"/>
</dbReference>
<dbReference type="GO" id="GO:0005524">
    <property type="term" value="F:ATP binding"/>
    <property type="evidence" value="ECO:0007669"/>
    <property type="project" value="UniProtKB-UniRule"/>
</dbReference>
<keyword evidence="2 4" id="KW-0547">Nucleotide-binding</keyword>
<dbReference type="SUPFAM" id="SSF81901">
    <property type="entry name" value="HCP-like"/>
    <property type="match status" value="1"/>
</dbReference>
<organism evidence="7 8">
    <name type="scientific">Paraglomus brasilianum</name>
    <dbReference type="NCBI Taxonomy" id="144538"/>
    <lineage>
        <taxon>Eukaryota</taxon>
        <taxon>Fungi</taxon>
        <taxon>Fungi incertae sedis</taxon>
        <taxon>Mucoromycota</taxon>
        <taxon>Glomeromycotina</taxon>
        <taxon>Glomeromycetes</taxon>
        <taxon>Paraglomerales</taxon>
        <taxon>Paraglomeraceae</taxon>
        <taxon>Paraglomus</taxon>
    </lineage>
</organism>
<dbReference type="PRINTS" id="PR00109">
    <property type="entry name" value="TYRKINASE"/>
</dbReference>